<comment type="caution">
    <text evidence="7">The sequence shown here is derived from an EMBL/GenBank/DDBJ whole genome shotgun (WGS) entry which is preliminary data.</text>
</comment>
<comment type="similarity">
    <text evidence="1">Belongs to the glycosyltransferase 2 family.</text>
</comment>
<name>A0ABU7V323_9MICO</name>
<feature type="domain" description="Glycosyltransferase 2-like" evidence="6">
    <location>
        <begin position="96"/>
        <end position="273"/>
    </location>
</feature>
<evidence type="ECO:0000256" key="3">
    <source>
        <dbReference type="ARBA" id="ARBA00022679"/>
    </source>
</evidence>
<dbReference type="EMBL" id="JAZHOV010000002">
    <property type="protein sequence ID" value="MEF2254076.1"/>
    <property type="molecule type" value="Genomic_DNA"/>
</dbReference>
<protein>
    <submittedName>
        <fullName evidence="7">Glycosyltransferase</fullName>
        <ecNumber evidence="7">2.4.-.-</ecNumber>
    </submittedName>
</protein>
<reference evidence="7 8" key="1">
    <citation type="submission" date="2024-01" db="EMBL/GenBank/DDBJ databases">
        <title>the genome sequence of strain Microbacterium schleiferi NBRC 15075.</title>
        <authorList>
            <person name="Ding Y."/>
            <person name="Zhang G."/>
        </authorList>
    </citation>
    <scope>NUCLEOTIDE SEQUENCE [LARGE SCALE GENOMIC DNA]</scope>
    <source>
        <strain evidence="7 8">NBRC 15075</strain>
    </source>
</reference>
<dbReference type="EC" id="2.4.-.-" evidence="7"/>
<keyword evidence="3 7" id="KW-0808">Transferase</keyword>
<sequence>MSHWEAPYVPPYPQQNQPAIGQYPGTAYAGQQYPGQQYPGPQYADPAYGQQPYAQPSYGDPRFPNAQVETSHAEFTDEFESVLERISVHRSTIGCVIPCYNEEESIAGVLEGLLHQTRVPDVIHVVVNNTTDATVAIASQYAGPHQVVTDLGEQFTEVFIHDIGKNPDKKVGALNYGYALVEGYDYLLGVDGDTIADERAVEYLETEAVGDSRIGGISAIYTIDDRPIKGLIGKFLIAGQRTQFAAFNLQNLLRGRNMAVLGGQFSIFSTAALRDVMRANHQSTPWVKDSEVEDSLLSLQIKSAGYLTKISPYARASVGGMTTLKGYDAQQVKWTYGAIELMWPGQRGDTKGQPFHPNLRLRWFENFGMLTNLFVRVAFLTLLAASLSINAFVFSPWWLIPPLVATLLNLRVALTMKYVNQRDILFSALVFPAEIFMWIRIGHFLRSWSSFLSRKKVDNWAAQAKAERGGGVSLGHWVPMILLVITAIAMAFIWSLLDPVVQSSILWVGWPIVGVVTVIQTLLMAFKLFRRQYGYKV</sequence>
<dbReference type="Pfam" id="PF00535">
    <property type="entry name" value="Glycos_transf_2"/>
    <property type="match status" value="1"/>
</dbReference>
<dbReference type="PANTHER" id="PTHR43630">
    <property type="entry name" value="POLY-BETA-1,6-N-ACETYL-D-GLUCOSAMINE SYNTHASE"/>
    <property type="match status" value="1"/>
</dbReference>
<evidence type="ECO:0000313" key="7">
    <source>
        <dbReference type="EMBL" id="MEF2254076.1"/>
    </source>
</evidence>
<dbReference type="InterPro" id="IPR029044">
    <property type="entry name" value="Nucleotide-diphossugar_trans"/>
</dbReference>
<evidence type="ECO:0000256" key="1">
    <source>
        <dbReference type="ARBA" id="ARBA00006739"/>
    </source>
</evidence>
<feature type="transmembrane region" description="Helical" evidence="5">
    <location>
        <begin position="477"/>
        <end position="497"/>
    </location>
</feature>
<evidence type="ECO:0000259" key="6">
    <source>
        <dbReference type="Pfam" id="PF00535"/>
    </source>
</evidence>
<feature type="transmembrane region" description="Helical" evidence="5">
    <location>
        <begin position="509"/>
        <end position="529"/>
    </location>
</feature>
<dbReference type="Gene3D" id="3.90.550.10">
    <property type="entry name" value="Spore Coat Polysaccharide Biosynthesis Protein SpsA, Chain A"/>
    <property type="match status" value="1"/>
</dbReference>
<keyword evidence="2 7" id="KW-0328">Glycosyltransferase</keyword>
<dbReference type="PANTHER" id="PTHR43630:SF1">
    <property type="entry name" value="POLY-BETA-1,6-N-ACETYL-D-GLUCOSAMINE SYNTHASE"/>
    <property type="match status" value="1"/>
</dbReference>
<evidence type="ECO:0000313" key="8">
    <source>
        <dbReference type="Proteomes" id="UP001351900"/>
    </source>
</evidence>
<keyword evidence="5" id="KW-1133">Transmembrane helix</keyword>
<dbReference type="InterPro" id="IPR001173">
    <property type="entry name" value="Glyco_trans_2-like"/>
</dbReference>
<keyword evidence="5" id="KW-0812">Transmembrane</keyword>
<dbReference type="CDD" id="cd06423">
    <property type="entry name" value="CESA_like"/>
    <property type="match status" value="1"/>
</dbReference>
<organism evidence="7 8">
    <name type="scientific">Microbacterium schleiferi</name>
    <dbReference type="NCBI Taxonomy" id="69362"/>
    <lineage>
        <taxon>Bacteria</taxon>
        <taxon>Bacillati</taxon>
        <taxon>Actinomycetota</taxon>
        <taxon>Actinomycetes</taxon>
        <taxon>Micrococcales</taxon>
        <taxon>Microbacteriaceae</taxon>
        <taxon>Microbacterium</taxon>
    </lineage>
</organism>
<feature type="transmembrane region" description="Helical" evidence="5">
    <location>
        <begin position="424"/>
        <end position="445"/>
    </location>
</feature>
<keyword evidence="5" id="KW-0472">Membrane</keyword>
<feature type="compositionally biased region" description="Low complexity" evidence="4">
    <location>
        <begin position="27"/>
        <end position="49"/>
    </location>
</feature>
<evidence type="ECO:0000256" key="5">
    <source>
        <dbReference type="SAM" id="Phobius"/>
    </source>
</evidence>
<dbReference type="Proteomes" id="UP001351900">
    <property type="component" value="Unassembled WGS sequence"/>
</dbReference>
<dbReference type="GO" id="GO:0016757">
    <property type="term" value="F:glycosyltransferase activity"/>
    <property type="evidence" value="ECO:0007669"/>
    <property type="project" value="UniProtKB-KW"/>
</dbReference>
<evidence type="ECO:0000256" key="2">
    <source>
        <dbReference type="ARBA" id="ARBA00022676"/>
    </source>
</evidence>
<feature type="region of interest" description="Disordered" evidence="4">
    <location>
        <begin position="1"/>
        <end position="56"/>
    </location>
</feature>
<proteinExistence type="inferred from homology"/>
<keyword evidence="8" id="KW-1185">Reference proteome</keyword>
<gene>
    <name evidence="7" type="ORF">V2V91_02850</name>
</gene>
<dbReference type="RefSeq" id="WP_292734338.1">
    <property type="nucleotide sequence ID" value="NZ_BAAAUO010000005.1"/>
</dbReference>
<accession>A0ABU7V323</accession>
<evidence type="ECO:0000256" key="4">
    <source>
        <dbReference type="SAM" id="MobiDB-lite"/>
    </source>
</evidence>
<feature type="transmembrane region" description="Helical" evidence="5">
    <location>
        <begin position="373"/>
        <end position="400"/>
    </location>
</feature>
<dbReference type="SUPFAM" id="SSF53448">
    <property type="entry name" value="Nucleotide-diphospho-sugar transferases"/>
    <property type="match status" value="1"/>
</dbReference>